<dbReference type="WBParaSite" id="SSTP_0000499200.1">
    <property type="protein sequence ID" value="SSTP_0000499200.1"/>
    <property type="gene ID" value="SSTP_0000499200"/>
</dbReference>
<organism evidence="4">
    <name type="scientific">Strongyloides stercoralis</name>
    <name type="common">Threadworm</name>
    <dbReference type="NCBI Taxonomy" id="6248"/>
    <lineage>
        <taxon>Eukaryota</taxon>
        <taxon>Metazoa</taxon>
        <taxon>Ecdysozoa</taxon>
        <taxon>Nematoda</taxon>
        <taxon>Chromadorea</taxon>
        <taxon>Rhabditida</taxon>
        <taxon>Tylenchina</taxon>
        <taxon>Panagrolaimomorpha</taxon>
        <taxon>Strongyloidoidea</taxon>
        <taxon>Strongyloididae</taxon>
        <taxon>Strongyloides</taxon>
    </lineage>
</organism>
<feature type="signal peptide" evidence="2">
    <location>
        <begin position="1"/>
        <end position="25"/>
    </location>
</feature>
<evidence type="ECO:0000313" key="4">
    <source>
        <dbReference type="WBParaSite" id="SSTP_0000499200.1"/>
    </source>
</evidence>
<accession>A0A0K0E660</accession>
<keyword evidence="1" id="KW-1133">Transmembrane helix</keyword>
<protein>
    <submittedName>
        <fullName evidence="4 5">Uncharacterized protein</fullName>
    </submittedName>
</protein>
<keyword evidence="3" id="KW-1185">Reference proteome</keyword>
<dbReference type="AlphaFoldDB" id="A0A0K0E660"/>
<dbReference type="Proteomes" id="UP000035681">
    <property type="component" value="Unplaced"/>
</dbReference>
<sequence>MSQIVKKFFILCIFLIILLPDNVNAWDWGDFHKFAVVFFTILGFGLGFGGILIVFYFGFMKGCLKKHQEEVLDTHRAFHPWPPGSVQWERQKTYRASTGRSVGQEGFSNQYDKTKYETTNIPYNTLSNYPYDSKEGYEERYPSHKKGLEEQVHPITDHSQKSYVQAPYSTQPTSLPSHHYPPPHTHVTTHFTQPEACLYNTSYQVSSPYPTNKYQEMTNNIEQSPYITYPQSPYLINNKNVCSQQLQPSSIIYSSIQKERTSLRRNNSPHSKIPQMRDDKNDNIIIRNTTLINEEQSFKRMNTHTYI</sequence>
<evidence type="ECO:0000313" key="5">
    <source>
        <dbReference type="WBParaSite" id="TCONS_00013137.p1"/>
    </source>
</evidence>
<keyword evidence="1" id="KW-0812">Transmembrane</keyword>
<name>A0A0K0E660_STRER</name>
<evidence type="ECO:0000256" key="2">
    <source>
        <dbReference type="SAM" id="SignalP"/>
    </source>
</evidence>
<evidence type="ECO:0000313" key="3">
    <source>
        <dbReference type="Proteomes" id="UP000035681"/>
    </source>
</evidence>
<evidence type="ECO:0000256" key="1">
    <source>
        <dbReference type="SAM" id="Phobius"/>
    </source>
</evidence>
<proteinExistence type="predicted"/>
<feature type="transmembrane region" description="Helical" evidence="1">
    <location>
        <begin position="35"/>
        <end position="59"/>
    </location>
</feature>
<feature type="chain" id="PRO_5005327527" evidence="2">
    <location>
        <begin position="26"/>
        <end position="307"/>
    </location>
</feature>
<keyword evidence="1" id="KW-0472">Membrane</keyword>
<dbReference type="WBParaSite" id="TCONS_00013137.p1">
    <property type="protein sequence ID" value="TCONS_00013137.p1"/>
    <property type="gene ID" value="XLOC_008938"/>
</dbReference>
<reference evidence="4" key="1">
    <citation type="submission" date="2015-08" db="UniProtKB">
        <authorList>
            <consortium name="WormBaseParasite"/>
        </authorList>
    </citation>
    <scope>IDENTIFICATION</scope>
</reference>
<keyword evidence="2" id="KW-0732">Signal</keyword>